<accession>A0A8R1IYP8</accession>
<evidence type="ECO:0000313" key="1">
    <source>
        <dbReference type="EnsemblMetazoa" id="CJA42725.1"/>
    </source>
</evidence>
<dbReference type="EnsemblMetazoa" id="CJA42725.1">
    <property type="protein sequence ID" value="CJA42725.1"/>
    <property type="gene ID" value="WBGene00218573"/>
</dbReference>
<proteinExistence type="predicted"/>
<dbReference type="Proteomes" id="UP000005237">
    <property type="component" value="Unassembled WGS sequence"/>
</dbReference>
<reference evidence="2" key="1">
    <citation type="submission" date="2010-08" db="EMBL/GenBank/DDBJ databases">
        <authorList>
            <consortium name="Caenorhabditis japonica Sequencing Consortium"/>
            <person name="Wilson R.K."/>
        </authorList>
    </citation>
    <scope>NUCLEOTIDE SEQUENCE [LARGE SCALE GENOMIC DNA]</scope>
    <source>
        <strain evidence="2">DF5081</strain>
    </source>
</reference>
<evidence type="ECO:0000313" key="2">
    <source>
        <dbReference type="Proteomes" id="UP000005237"/>
    </source>
</evidence>
<protein>
    <submittedName>
        <fullName evidence="1">Uncharacterized protein</fullName>
    </submittedName>
</protein>
<name>A0A8R1IYP8_CAEJA</name>
<sequence>MPLLSTLLSFSLSPVTNHLPSTARSPTILCYMPISSRLMFFQYLNTVQQFFPLAPTRLLQPNLKNLFVFFLLKFTNVAT</sequence>
<dbReference type="AlphaFoldDB" id="A0A8R1IYP8"/>
<keyword evidence="2" id="KW-1185">Reference proteome</keyword>
<organism evidence="1 2">
    <name type="scientific">Caenorhabditis japonica</name>
    <dbReference type="NCBI Taxonomy" id="281687"/>
    <lineage>
        <taxon>Eukaryota</taxon>
        <taxon>Metazoa</taxon>
        <taxon>Ecdysozoa</taxon>
        <taxon>Nematoda</taxon>
        <taxon>Chromadorea</taxon>
        <taxon>Rhabditida</taxon>
        <taxon>Rhabditina</taxon>
        <taxon>Rhabditomorpha</taxon>
        <taxon>Rhabditoidea</taxon>
        <taxon>Rhabditidae</taxon>
        <taxon>Peloderinae</taxon>
        <taxon>Caenorhabditis</taxon>
    </lineage>
</organism>
<reference evidence="1" key="2">
    <citation type="submission" date="2022-06" db="UniProtKB">
        <authorList>
            <consortium name="EnsemblMetazoa"/>
        </authorList>
    </citation>
    <scope>IDENTIFICATION</scope>
    <source>
        <strain evidence="1">DF5081</strain>
    </source>
</reference>